<dbReference type="EMBL" id="SOBT01000009">
    <property type="protein sequence ID" value="TDU28020.1"/>
    <property type="molecule type" value="Genomic_DNA"/>
</dbReference>
<name>A0A4R7P4X1_9GAMM</name>
<dbReference type="AlphaFoldDB" id="A0A4R7P4X1"/>
<dbReference type="RefSeq" id="WP_133881611.1">
    <property type="nucleotide sequence ID" value="NZ_MWIN01000010.1"/>
</dbReference>
<dbReference type="SUPFAM" id="SSF56601">
    <property type="entry name" value="beta-lactamase/transpeptidase-like"/>
    <property type="match status" value="1"/>
</dbReference>
<proteinExistence type="predicted"/>
<dbReference type="InterPro" id="IPR012338">
    <property type="entry name" value="Beta-lactam/transpept-like"/>
</dbReference>
<comment type="caution">
    <text evidence="2">The sequence shown here is derived from an EMBL/GenBank/DDBJ whole genome shotgun (WGS) entry which is preliminary data.</text>
</comment>
<dbReference type="Proteomes" id="UP000295341">
    <property type="component" value="Unassembled WGS sequence"/>
</dbReference>
<dbReference type="PANTHER" id="PTHR43283:SF3">
    <property type="entry name" value="BETA-LACTAMASE FAMILY PROTEIN (AFU_ORTHOLOGUE AFUA_5G07500)"/>
    <property type="match status" value="1"/>
</dbReference>
<gene>
    <name evidence="2" type="ORF">DFR24_2379</name>
</gene>
<evidence type="ECO:0000313" key="2">
    <source>
        <dbReference type="EMBL" id="TDU28020.1"/>
    </source>
</evidence>
<organism evidence="2 3">
    <name type="scientific">Panacagrimonas perspica</name>
    <dbReference type="NCBI Taxonomy" id="381431"/>
    <lineage>
        <taxon>Bacteria</taxon>
        <taxon>Pseudomonadati</taxon>
        <taxon>Pseudomonadota</taxon>
        <taxon>Gammaproteobacteria</taxon>
        <taxon>Nevskiales</taxon>
        <taxon>Nevskiaceae</taxon>
        <taxon>Panacagrimonas</taxon>
    </lineage>
</organism>
<feature type="domain" description="Beta-lactamase-related" evidence="1">
    <location>
        <begin position="8"/>
        <end position="366"/>
    </location>
</feature>
<dbReference type="Gene3D" id="3.40.710.10">
    <property type="entry name" value="DD-peptidase/beta-lactamase superfamily"/>
    <property type="match status" value="1"/>
</dbReference>
<evidence type="ECO:0000313" key="3">
    <source>
        <dbReference type="Proteomes" id="UP000295341"/>
    </source>
</evidence>
<evidence type="ECO:0000259" key="1">
    <source>
        <dbReference type="Pfam" id="PF00144"/>
    </source>
</evidence>
<reference evidence="2 3" key="1">
    <citation type="submission" date="2019-03" db="EMBL/GenBank/DDBJ databases">
        <title>Genomic Encyclopedia of Type Strains, Phase IV (KMG-IV): sequencing the most valuable type-strain genomes for metagenomic binning, comparative biology and taxonomic classification.</title>
        <authorList>
            <person name="Goeker M."/>
        </authorList>
    </citation>
    <scope>NUCLEOTIDE SEQUENCE [LARGE SCALE GENOMIC DNA]</scope>
    <source>
        <strain evidence="2 3">DSM 26377</strain>
    </source>
</reference>
<dbReference type="InterPro" id="IPR050789">
    <property type="entry name" value="Diverse_Enzym_Activities"/>
</dbReference>
<accession>A0A4R7P4X1</accession>
<dbReference type="OrthoDB" id="119951at2"/>
<protein>
    <submittedName>
        <fullName evidence="2">CubicO group peptidase (Beta-lactamase class C family)</fullName>
    </submittedName>
</protein>
<dbReference type="PANTHER" id="PTHR43283">
    <property type="entry name" value="BETA-LACTAMASE-RELATED"/>
    <property type="match status" value="1"/>
</dbReference>
<dbReference type="InterPro" id="IPR001466">
    <property type="entry name" value="Beta-lactam-related"/>
</dbReference>
<sequence length="388" mass="41865">MNLNKTLDQLLTDACAGNRIPGVVATVADDKGVIYEGAAGLRACDKPEKMTVDTVAWYASMTKAITGAAAMQMVERGKLSLDAPAAKVLPSLANIQVLEGFDAAGKPKLRPAKGTVTLRNLLTHSSGFSYEIWNPVAARELESRGAGNILSGTQATFDRPLMRDPDTSWDYSPGIDFAGRMVEEASGQKLGDFMRQNLFEPLGMKSVTFRLGAKHRENLAGLHARTPDGTIVPYPLEVGQESPIEMGGHALYGTLPDYLRFTRMVLGGGALDGNRVLEAKTVAAMSQNQMGALDVTNLPEAQPYSNAVNWWPGVTCKWGLSFLINTKATPQGRSAGSLMWAGLANSYYWIDPVKKVTGAVSTQILPFYDGPVVKLFEDLETAVYQSRS</sequence>
<keyword evidence="3" id="KW-1185">Reference proteome</keyword>
<dbReference type="Pfam" id="PF00144">
    <property type="entry name" value="Beta-lactamase"/>
    <property type="match status" value="1"/>
</dbReference>